<organism evidence="1 2">
    <name type="scientific">Vigna unguiculata</name>
    <name type="common">Cowpea</name>
    <dbReference type="NCBI Taxonomy" id="3917"/>
    <lineage>
        <taxon>Eukaryota</taxon>
        <taxon>Viridiplantae</taxon>
        <taxon>Streptophyta</taxon>
        <taxon>Embryophyta</taxon>
        <taxon>Tracheophyta</taxon>
        <taxon>Spermatophyta</taxon>
        <taxon>Magnoliopsida</taxon>
        <taxon>eudicotyledons</taxon>
        <taxon>Gunneridae</taxon>
        <taxon>Pentapetalae</taxon>
        <taxon>rosids</taxon>
        <taxon>fabids</taxon>
        <taxon>Fabales</taxon>
        <taxon>Fabaceae</taxon>
        <taxon>Papilionoideae</taxon>
        <taxon>50 kb inversion clade</taxon>
        <taxon>NPAAA clade</taxon>
        <taxon>indigoferoid/millettioid clade</taxon>
        <taxon>Phaseoleae</taxon>
        <taxon>Vigna</taxon>
    </lineage>
</organism>
<sequence>MARKGKKEGKKADVEEEDRVRLINFVDTKHIVEINNVLTDGHRRRIGLTPFKWCLELERFLDICSPLLVELLRRWDEGVVGEEVEFDVYGCGLVGSLFCGERICIKEDQCNELVRVALNLGGISEAGDRVSEGGDVAGVSNTTDVWLKKFNSNEMEIIEIKKRLKILEVEVFSGNENDSGVEDEAQVGVDGNGKSPTLHDVPDNIYEDNPIHDVHCSELLAIVPWVEPIQENCSIRRVDVVKLYRTLFAPIVHDDHWWCYAVKLKTMEFFVLNSLGHGRKKRMRIDNNVEDLQQIRQNLISEWILHEDNENKEEILLYYDLYLR</sequence>
<keyword evidence="2" id="KW-1185">Reference proteome</keyword>
<accession>A0A4D6NLY9</accession>
<proteinExistence type="predicted"/>
<dbReference type="Proteomes" id="UP000501690">
    <property type="component" value="Linkage Group LG11"/>
</dbReference>
<name>A0A4D6NLY9_VIGUN</name>
<dbReference type="AlphaFoldDB" id="A0A4D6NLY9"/>
<evidence type="ECO:0008006" key="3">
    <source>
        <dbReference type="Google" id="ProtNLM"/>
    </source>
</evidence>
<dbReference type="Gene3D" id="3.40.395.10">
    <property type="entry name" value="Adenoviral Proteinase, Chain A"/>
    <property type="match status" value="1"/>
</dbReference>
<dbReference type="InterPro" id="IPR038765">
    <property type="entry name" value="Papain-like_cys_pep_sf"/>
</dbReference>
<evidence type="ECO:0000313" key="1">
    <source>
        <dbReference type="EMBL" id="QCE14318.1"/>
    </source>
</evidence>
<gene>
    <name evidence="1" type="ORF">DEO72_LG11g1317</name>
</gene>
<protein>
    <recommendedName>
        <fullName evidence="3">Ulp1 protease family</fullName>
    </recommendedName>
</protein>
<reference evidence="1 2" key="1">
    <citation type="submission" date="2019-04" db="EMBL/GenBank/DDBJ databases">
        <title>An improved genome assembly and genetic linkage map for asparagus bean, Vigna unguiculata ssp. sesquipedialis.</title>
        <authorList>
            <person name="Xia Q."/>
            <person name="Zhang R."/>
            <person name="Dong Y."/>
        </authorList>
    </citation>
    <scope>NUCLEOTIDE SEQUENCE [LARGE SCALE GENOMIC DNA]</scope>
    <source>
        <tissue evidence="1">Leaf</tissue>
    </source>
</reference>
<dbReference type="EMBL" id="CP039355">
    <property type="protein sequence ID" value="QCE14318.1"/>
    <property type="molecule type" value="Genomic_DNA"/>
</dbReference>
<dbReference type="SUPFAM" id="SSF54001">
    <property type="entry name" value="Cysteine proteinases"/>
    <property type="match status" value="1"/>
</dbReference>
<evidence type="ECO:0000313" key="2">
    <source>
        <dbReference type="Proteomes" id="UP000501690"/>
    </source>
</evidence>